<keyword evidence="2" id="KW-1185">Reference proteome</keyword>
<protein>
    <submittedName>
        <fullName evidence="1">Helix-turn-helix domain-containing protein</fullName>
    </submittedName>
</protein>
<name>A0ABY4YFL0_9MICO</name>
<proteinExistence type="predicted"/>
<reference evidence="1" key="1">
    <citation type="submission" date="2022-06" db="EMBL/GenBank/DDBJ databases">
        <title>Ornithinimicrobium JY.X270.</title>
        <authorList>
            <person name="Huang Y."/>
        </authorList>
    </citation>
    <scope>NUCLEOTIDE SEQUENCE</scope>
    <source>
        <strain evidence="1">JY.X270</strain>
    </source>
</reference>
<gene>
    <name evidence="1" type="ORF">NF557_12025</name>
</gene>
<evidence type="ECO:0000313" key="1">
    <source>
        <dbReference type="EMBL" id="USQ75345.1"/>
    </source>
</evidence>
<organism evidence="1 2">
    <name type="scientific">Ornithinimicrobium cryptoxanthini</name>
    <dbReference type="NCBI Taxonomy" id="2934161"/>
    <lineage>
        <taxon>Bacteria</taxon>
        <taxon>Bacillati</taxon>
        <taxon>Actinomycetota</taxon>
        <taxon>Actinomycetes</taxon>
        <taxon>Micrococcales</taxon>
        <taxon>Ornithinimicrobiaceae</taxon>
        <taxon>Ornithinimicrobium</taxon>
    </lineage>
</organism>
<dbReference type="RefSeq" id="WP_252619661.1">
    <property type="nucleotide sequence ID" value="NZ_CP099490.1"/>
</dbReference>
<dbReference type="Pfam" id="PF13384">
    <property type="entry name" value="HTH_23"/>
    <property type="match status" value="1"/>
</dbReference>
<accession>A0ABY4YFL0</accession>
<dbReference type="Proteomes" id="UP001056535">
    <property type="component" value="Chromosome"/>
</dbReference>
<sequence>MSSNAPEQPPLPRVNGRHRNRALAAARRARAVRLRTQGMTYQQIADELGYTHRASVYQVVKRALDTHNAEAVRQLRDLENARLDALQVALWDAAMAGNVNSAMAIARIIAARVRLNGLSATSLAPTVSQPITVVQRQQ</sequence>
<evidence type="ECO:0000313" key="2">
    <source>
        <dbReference type="Proteomes" id="UP001056535"/>
    </source>
</evidence>
<dbReference type="EMBL" id="CP099490">
    <property type="protein sequence ID" value="USQ75345.1"/>
    <property type="molecule type" value="Genomic_DNA"/>
</dbReference>